<dbReference type="Proteomes" id="UP001371218">
    <property type="component" value="Unassembled WGS sequence"/>
</dbReference>
<evidence type="ECO:0000256" key="5">
    <source>
        <dbReference type="ARBA" id="ARBA00037410"/>
    </source>
</evidence>
<comment type="function">
    <text evidence="5">May play a role in fatty acid biosynthesis and insulin sensitivity.</text>
</comment>
<dbReference type="InterPro" id="IPR014748">
    <property type="entry name" value="Enoyl-CoA_hydra_C"/>
</dbReference>
<accession>A0ABU9BWP2</accession>
<dbReference type="InterPro" id="IPR052377">
    <property type="entry name" value="Mitochondrial_ECH-domain"/>
</dbReference>
<evidence type="ECO:0000256" key="4">
    <source>
        <dbReference type="ARBA" id="ARBA00023098"/>
    </source>
</evidence>
<dbReference type="Gene3D" id="3.90.226.10">
    <property type="entry name" value="2-enoyl-CoA Hydratase, Chain A, domain 1"/>
    <property type="match status" value="1"/>
</dbReference>
<dbReference type="PANTHER" id="PTHR43602:SF1">
    <property type="entry name" value="ENOYL-COA HYDRATASE DOMAIN-CONTAINING PROTEIN 3, MITOCHONDRIAL"/>
    <property type="match status" value="1"/>
</dbReference>
<evidence type="ECO:0000256" key="1">
    <source>
        <dbReference type="ARBA" id="ARBA00005254"/>
    </source>
</evidence>
<dbReference type="Pfam" id="PF00378">
    <property type="entry name" value="ECH_1"/>
    <property type="match status" value="1"/>
</dbReference>
<protein>
    <recommendedName>
        <fullName evidence="6">Enoyl-CoA hydratase domain-containing protein 3, mitochondrial</fullName>
    </recommendedName>
</protein>
<evidence type="ECO:0000256" key="3">
    <source>
        <dbReference type="ARBA" id="ARBA00022946"/>
    </source>
</evidence>
<keyword evidence="2" id="KW-0276">Fatty acid metabolism</keyword>
<proteinExistence type="inferred from homology"/>
<evidence type="ECO:0000256" key="2">
    <source>
        <dbReference type="ARBA" id="ARBA00022832"/>
    </source>
</evidence>
<dbReference type="NCBIfam" id="NF006008">
    <property type="entry name" value="PRK08139.1"/>
    <property type="match status" value="1"/>
</dbReference>
<name>A0ABU9BWP2_9BURK</name>
<evidence type="ECO:0000313" key="8">
    <source>
        <dbReference type="Proteomes" id="UP001371218"/>
    </source>
</evidence>
<dbReference type="GO" id="GO:0004300">
    <property type="term" value="F:enoyl-CoA hydratase activity"/>
    <property type="evidence" value="ECO:0007669"/>
    <property type="project" value="UniProtKB-EC"/>
</dbReference>
<dbReference type="EMBL" id="JBBUTG010000015">
    <property type="protein sequence ID" value="MEK8033300.1"/>
    <property type="molecule type" value="Genomic_DNA"/>
</dbReference>
<keyword evidence="8" id="KW-1185">Reference proteome</keyword>
<sequence length="261" mass="27922">MLTEQDPLLLRQDDSRGVVTITLNRPQAFNALSEAMLAALKSEFDALARDASVRVVVLAASGKAFCAGHDLKEMRAEPSLDYYRGLFARCAKVMMQIQQLPVPVIAKVQGVATAAGCQLVAACDLAVAVRAARFAVSGVNLGLFCSGPAVHLSRNVPRKQAFEMLVTGEFISADEARARGLINRVAEDAGALDAEVGSLVASILAKPRTAVAMGKELFYRQIEAGVEAAYIDAGHTMACNMMDEAALEGVQAFNEKRPPRW</sequence>
<gene>
    <name evidence="7" type="ORF">AACH06_20970</name>
</gene>
<dbReference type="Gene3D" id="1.10.12.10">
    <property type="entry name" value="Lyase 2-enoyl-coa Hydratase, Chain A, domain 2"/>
    <property type="match status" value="1"/>
</dbReference>
<keyword evidence="3" id="KW-0809">Transit peptide</keyword>
<keyword evidence="7" id="KW-0456">Lyase</keyword>
<evidence type="ECO:0000313" key="7">
    <source>
        <dbReference type="EMBL" id="MEK8033300.1"/>
    </source>
</evidence>
<keyword evidence="4" id="KW-0443">Lipid metabolism</keyword>
<organism evidence="7 8">
    <name type="scientific">Ideonella lacteola</name>
    <dbReference type="NCBI Taxonomy" id="2984193"/>
    <lineage>
        <taxon>Bacteria</taxon>
        <taxon>Pseudomonadati</taxon>
        <taxon>Pseudomonadota</taxon>
        <taxon>Betaproteobacteria</taxon>
        <taxon>Burkholderiales</taxon>
        <taxon>Sphaerotilaceae</taxon>
        <taxon>Ideonella</taxon>
    </lineage>
</organism>
<comment type="similarity">
    <text evidence="1">Belongs to the enoyl-CoA hydratase/isomerase family.</text>
</comment>
<dbReference type="RefSeq" id="WP_341427718.1">
    <property type="nucleotide sequence ID" value="NZ_JBBUTG010000015.1"/>
</dbReference>
<dbReference type="PANTHER" id="PTHR43602">
    <property type="match status" value="1"/>
</dbReference>
<dbReference type="CDD" id="cd06558">
    <property type="entry name" value="crotonase-like"/>
    <property type="match status" value="1"/>
</dbReference>
<evidence type="ECO:0000256" key="6">
    <source>
        <dbReference type="ARBA" id="ARBA00040545"/>
    </source>
</evidence>
<comment type="caution">
    <text evidence="7">The sequence shown here is derived from an EMBL/GenBank/DDBJ whole genome shotgun (WGS) entry which is preliminary data.</text>
</comment>
<dbReference type="InterPro" id="IPR001753">
    <property type="entry name" value="Enoyl-CoA_hydra/iso"/>
</dbReference>
<reference evidence="7 8" key="1">
    <citation type="submission" date="2024-04" db="EMBL/GenBank/DDBJ databases">
        <title>Novel species of the genus Ideonella isolated from streams.</title>
        <authorList>
            <person name="Lu H."/>
        </authorList>
    </citation>
    <scope>NUCLEOTIDE SEQUENCE [LARGE SCALE GENOMIC DNA]</scope>
    <source>
        <strain evidence="7 8">DXS29W</strain>
    </source>
</reference>
<dbReference type="SUPFAM" id="SSF52096">
    <property type="entry name" value="ClpP/crotonase"/>
    <property type="match status" value="1"/>
</dbReference>
<dbReference type="InterPro" id="IPR029045">
    <property type="entry name" value="ClpP/crotonase-like_dom_sf"/>
</dbReference>